<name>A0A1F6BKU1_9BACT</name>
<dbReference type="STRING" id="1798468.A2110_02480"/>
<evidence type="ECO:0000256" key="2">
    <source>
        <dbReference type="ARBA" id="ARBA00022801"/>
    </source>
</evidence>
<dbReference type="GO" id="GO:0004536">
    <property type="term" value="F:DNA nuclease activity"/>
    <property type="evidence" value="ECO:0007669"/>
    <property type="project" value="InterPro"/>
</dbReference>
<dbReference type="PANTHER" id="PTHR46124:SF2">
    <property type="entry name" value="D-AMINOACYL-TRNA DEACYLASE"/>
    <property type="match status" value="1"/>
</dbReference>
<dbReference type="EMBL" id="MFKH01000010">
    <property type="protein sequence ID" value="OGG37541.1"/>
    <property type="molecule type" value="Genomic_DNA"/>
</dbReference>
<dbReference type="FunFam" id="3.20.20.140:FF:000005">
    <property type="entry name" value="TatD family hydrolase"/>
    <property type="match status" value="1"/>
</dbReference>
<feature type="binding site" evidence="3">
    <location>
        <position position="8"/>
    </location>
    <ligand>
        <name>a divalent metal cation</name>
        <dbReference type="ChEBI" id="CHEBI:60240"/>
        <label>1</label>
    </ligand>
</feature>
<dbReference type="GO" id="GO:0005829">
    <property type="term" value="C:cytosol"/>
    <property type="evidence" value="ECO:0007669"/>
    <property type="project" value="TreeGrafter"/>
</dbReference>
<comment type="caution">
    <text evidence="4">The sequence shown here is derived from an EMBL/GenBank/DDBJ whole genome shotgun (WGS) entry which is preliminary data.</text>
</comment>
<reference evidence="4 5" key="1">
    <citation type="journal article" date="2016" name="Nat. Commun.">
        <title>Thousands of microbial genomes shed light on interconnected biogeochemical processes in an aquifer system.</title>
        <authorList>
            <person name="Anantharaman K."/>
            <person name="Brown C.T."/>
            <person name="Hug L.A."/>
            <person name="Sharon I."/>
            <person name="Castelle C.J."/>
            <person name="Probst A.J."/>
            <person name="Thomas B.C."/>
            <person name="Singh A."/>
            <person name="Wilkins M.J."/>
            <person name="Karaoz U."/>
            <person name="Brodie E.L."/>
            <person name="Williams K.H."/>
            <person name="Hubbard S.S."/>
            <person name="Banfield J.F."/>
        </authorList>
    </citation>
    <scope>NUCLEOTIDE SEQUENCE [LARGE SCALE GENOMIC DNA]</scope>
</reference>
<evidence type="ECO:0000256" key="3">
    <source>
        <dbReference type="PIRSR" id="PIRSR005902-1"/>
    </source>
</evidence>
<dbReference type="NCBIfam" id="TIGR00010">
    <property type="entry name" value="YchF/TatD family DNA exonuclease"/>
    <property type="match status" value="1"/>
</dbReference>
<dbReference type="PROSITE" id="PS01091">
    <property type="entry name" value="TATD_3"/>
    <property type="match status" value="1"/>
</dbReference>
<dbReference type="InterPro" id="IPR001130">
    <property type="entry name" value="TatD-like"/>
</dbReference>
<dbReference type="SUPFAM" id="SSF51556">
    <property type="entry name" value="Metallo-dependent hydrolases"/>
    <property type="match status" value="1"/>
</dbReference>
<dbReference type="Proteomes" id="UP000176273">
    <property type="component" value="Unassembled WGS sequence"/>
</dbReference>
<feature type="binding site" evidence="3">
    <location>
        <position position="6"/>
    </location>
    <ligand>
        <name>a divalent metal cation</name>
        <dbReference type="ChEBI" id="CHEBI:60240"/>
        <label>1</label>
    </ligand>
</feature>
<keyword evidence="1 3" id="KW-0479">Metal-binding</keyword>
<dbReference type="CDD" id="cd01310">
    <property type="entry name" value="TatD_DNAse"/>
    <property type="match status" value="1"/>
</dbReference>
<evidence type="ECO:0000256" key="1">
    <source>
        <dbReference type="ARBA" id="ARBA00022723"/>
    </source>
</evidence>
<feature type="binding site" evidence="3">
    <location>
        <position position="91"/>
    </location>
    <ligand>
        <name>a divalent metal cation</name>
        <dbReference type="ChEBI" id="CHEBI:60240"/>
        <label>1</label>
    </ligand>
</feature>
<feature type="binding site" evidence="3">
    <location>
        <position position="159"/>
    </location>
    <ligand>
        <name>a divalent metal cation</name>
        <dbReference type="ChEBI" id="CHEBI:60240"/>
        <label>2</label>
    </ligand>
</feature>
<feature type="binding site" evidence="3">
    <location>
        <position position="207"/>
    </location>
    <ligand>
        <name>a divalent metal cation</name>
        <dbReference type="ChEBI" id="CHEBI:60240"/>
        <label>1</label>
    </ligand>
</feature>
<dbReference type="InterPro" id="IPR015991">
    <property type="entry name" value="TatD/YcfH-like"/>
</dbReference>
<protein>
    <recommendedName>
        <fullName evidence="6">Hydrolase TatD</fullName>
    </recommendedName>
</protein>
<sequence>MGVDAHCHLQFKNYDEDRDIVIRRAKEAGVGFIVCVGTTVADSKAAVALAEQYPGFMRASVGVHPTELSDAPQFDAVRELARKDSVAAIGECGLDYFSAEGRALKAEQRELFLAHMALAREVGKPLMIHCRPSPRSMDAYEDLYGILEKEKNRPPFVMHFFAGSVALAERFIALGAYFTFGGAVTLTHDYDEAVRRVPPERLMTETDAPFVSPVSIRGRRNEPANVVDIARQIAHLKGMAPEELAEHVWKNSTILRR</sequence>
<dbReference type="PANTHER" id="PTHR46124">
    <property type="entry name" value="D-AMINOACYL-TRNA DEACYLASE"/>
    <property type="match status" value="1"/>
</dbReference>
<organism evidence="4 5">
    <name type="scientific">Candidatus Jorgensenbacteria bacterium GWA1_54_12</name>
    <dbReference type="NCBI Taxonomy" id="1798468"/>
    <lineage>
        <taxon>Bacteria</taxon>
        <taxon>Candidatus Joergenseniibacteriota</taxon>
    </lineage>
</organism>
<proteinExistence type="predicted"/>
<dbReference type="InterPro" id="IPR032466">
    <property type="entry name" value="Metal_Hydrolase"/>
</dbReference>
<keyword evidence="2" id="KW-0378">Hydrolase</keyword>
<evidence type="ECO:0000313" key="4">
    <source>
        <dbReference type="EMBL" id="OGG37541.1"/>
    </source>
</evidence>
<dbReference type="PIRSF" id="PIRSF005902">
    <property type="entry name" value="DNase_TatD"/>
    <property type="match status" value="1"/>
</dbReference>
<gene>
    <name evidence="4" type="ORF">A2110_02480</name>
</gene>
<dbReference type="GO" id="GO:0016788">
    <property type="term" value="F:hydrolase activity, acting on ester bonds"/>
    <property type="evidence" value="ECO:0007669"/>
    <property type="project" value="InterPro"/>
</dbReference>
<dbReference type="InterPro" id="IPR018228">
    <property type="entry name" value="DNase_TatD-rel_CS"/>
</dbReference>
<evidence type="ECO:0000313" key="5">
    <source>
        <dbReference type="Proteomes" id="UP000176273"/>
    </source>
</evidence>
<feature type="binding site" evidence="3">
    <location>
        <position position="129"/>
    </location>
    <ligand>
        <name>a divalent metal cation</name>
        <dbReference type="ChEBI" id="CHEBI:60240"/>
        <label>2</label>
    </ligand>
</feature>
<dbReference type="AlphaFoldDB" id="A0A1F6BKU1"/>
<dbReference type="Gene3D" id="3.20.20.140">
    <property type="entry name" value="Metal-dependent hydrolases"/>
    <property type="match status" value="1"/>
</dbReference>
<accession>A0A1F6BKU1</accession>
<dbReference type="GO" id="GO:0046872">
    <property type="term" value="F:metal ion binding"/>
    <property type="evidence" value="ECO:0007669"/>
    <property type="project" value="UniProtKB-KW"/>
</dbReference>
<evidence type="ECO:0008006" key="6">
    <source>
        <dbReference type="Google" id="ProtNLM"/>
    </source>
</evidence>
<dbReference type="Pfam" id="PF01026">
    <property type="entry name" value="TatD_DNase"/>
    <property type="match status" value="1"/>
</dbReference>